<dbReference type="AlphaFoldDB" id="A0AAW9CRV1"/>
<keyword evidence="4 5" id="KW-0071">Autoinducer synthesis</keyword>
<evidence type="ECO:0000256" key="1">
    <source>
        <dbReference type="ARBA" id="ARBA00022654"/>
    </source>
</evidence>
<evidence type="ECO:0000256" key="5">
    <source>
        <dbReference type="PROSITE-ProRule" id="PRU00533"/>
    </source>
</evidence>
<reference evidence="7" key="1">
    <citation type="submission" date="2018-08" db="EMBL/GenBank/DDBJ databases">
        <title>Identification of Burkholderia cepacia strains that express a Burkholderia pseudomallei-like capsular polysaccharide.</title>
        <authorList>
            <person name="Burtnick M.N."/>
            <person name="Vongsouvath M."/>
            <person name="Newton P."/>
            <person name="Wuthiekanun V."/>
            <person name="Limmathurotsakul D."/>
            <person name="Brett P.J."/>
            <person name="Chantratita N."/>
            <person name="Dance D.A."/>
        </authorList>
    </citation>
    <scope>NUCLEOTIDE SEQUENCE</scope>
    <source>
        <strain evidence="7">SBXCC001</strain>
    </source>
</reference>
<dbReference type="PRINTS" id="PR01549">
    <property type="entry name" value="AUTOINDCRSYN"/>
</dbReference>
<organism evidence="7 8">
    <name type="scientific">Burkholderia thailandensis</name>
    <dbReference type="NCBI Taxonomy" id="57975"/>
    <lineage>
        <taxon>Bacteria</taxon>
        <taxon>Pseudomonadati</taxon>
        <taxon>Pseudomonadota</taxon>
        <taxon>Betaproteobacteria</taxon>
        <taxon>Burkholderiales</taxon>
        <taxon>Burkholderiaceae</taxon>
        <taxon>Burkholderia</taxon>
        <taxon>pseudomallei group</taxon>
    </lineage>
</organism>
<accession>A0AAW9CRV1</accession>
<evidence type="ECO:0000313" key="8">
    <source>
        <dbReference type="Proteomes" id="UP001272137"/>
    </source>
</evidence>
<comment type="similarity">
    <text evidence="5 6">Belongs to the autoinducer synthase family.</text>
</comment>
<dbReference type="PROSITE" id="PS51187">
    <property type="entry name" value="AUTOINDUCER_SYNTH_2"/>
    <property type="match status" value="1"/>
</dbReference>
<dbReference type="Proteomes" id="UP001272137">
    <property type="component" value="Unassembled WGS sequence"/>
</dbReference>
<dbReference type="GO" id="GO:0009372">
    <property type="term" value="P:quorum sensing"/>
    <property type="evidence" value="ECO:0007669"/>
    <property type="project" value="UniProtKB-UniRule"/>
</dbReference>
<protein>
    <recommendedName>
        <fullName evidence="6">Acyl-homoserine-lactone synthase</fullName>
        <ecNumber evidence="6">2.3.1.184</ecNumber>
    </recommendedName>
    <alternativeName>
        <fullName evidence="6">Autoinducer synthesis protein</fullName>
    </alternativeName>
</protein>
<dbReference type="EMBL" id="QXCT01000001">
    <property type="protein sequence ID" value="MDW9252912.1"/>
    <property type="molecule type" value="Genomic_DNA"/>
</dbReference>
<gene>
    <name evidence="7" type="ORF">C7S16_4298</name>
</gene>
<dbReference type="InterPro" id="IPR016181">
    <property type="entry name" value="Acyl_CoA_acyltransferase"/>
</dbReference>
<evidence type="ECO:0000256" key="3">
    <source>
        <dbReference type="ARBA" id="ARBA00022691"/>
    </source>
</evidence>
<dbReference type="PANTHER" id="PTHR39322:SF1">
    <property type="entry name" value="ISOVALERYL-HOMOSERINE LACTONE SYNTHASE"/>
    <property type="match status" value="1"/>
</dbReference>
<keyword evidence="1 5" id="KW-0673">Quorum sensing</keyword>
<name>A0AAW9CRV1_BURTH</name>
<dbReference type="Pfam" id="PF00765">
    <property type="entry name" value="Autoind_synth"/>
    <property type="match status" value="1"/>
</dbReference>
<dbReference type="GO" id="GO:0007165">
    <property type="term" value="P:signal transduction"/>
    <property type="evidence" value="ECO:0007669"/>
    <property type="project" value="TreeGrafter"/>
</dbReference>
<dbReference type="Gene3D" id="3.40.630.30">
    <property type="match status" value="1"/>
</dbReference>
<dbReference type="InterPro" id="IPR001690">
    <property type="entry name" value="Autoind_synthase"/>
</dbReference>
<evidence type="ECO:0000256" key="2">
    <source>
        <dbReference type="ARBA" id="ARBA00022679"/>
    </source>
</evidence>
<sequence length="203" mass="22154">MNFVSGKPDSLNREVISELGKYRYRVFVEMLGWDLDCAAGNETDQFDGPDTHYVIGRGPTGTIGAVARLLSTDRPYLLRNVFPQLMAGRPMPHSKRIWELSRFAAVDVGAKPTSVSARGQFSSKAAVGLLRETLRIAAVHRVERLITVSPVGVQRLLNRAGFNAHPAAAPVEVNGVRLFACWLDVGARHHAMAGNDVDTGYNA</sequence>
<keyword evidence="2 6" id="KW-0808">Transferase</keyword>
<keyword evidence="3 6" id="KW-0949">S-adenosyl-L-methionine</keyword>
<evidence type="ECO:0000256" key="6">
    <source>
        <dbReference type="RuleBase" id="RU361135"/>
    </source>
</evidence>
<dbReference type="RefSeq" id="WP_019255931.1">
    <property type="nucleotide sequence ID" value="NZ_CP013410.1"/>
</dbReference>
<dbReference type="SUPFAM" id="SSF55729">
    <property type="entry name" value="Acyl-CoA N-acyltransferases (Nat)"/>
    <property type="match status" value="1"/>
</dbReference>
<comment type="catalytic activity">
    <reaction evidence="6">
        <text>a fatty acyl-[ACP] + S-adenosyl-L-methionine = an N-acyl-L-homoserine lactone + S-methyl-5'-thioadenosine + holo-[ACP] + H(+)</text>
        <dbReference type="Rhea" id="RHEA:10096"/>
        <dbReference type="Rhea" id="RHEA-COMP:9685"/>
        <dbReference type="Rhea" id="RHEA-COMP:14125"/>
        <dbReference type="ChEBI" id="CHEBI:15378"/>
        <dbReference type="ChEBI" id="CHEBI:17509"/>
        <dbReference type="ChEBI" id="CHEBI:55474"/>
        <dbReference type="ChEBI" id="CHEBI:59789"/>
        <dbReference type="ChEBI" id="CHEBI:64479"/>
        <dbReference type="ChEBI" id="CHEBI:138651"/>
        <dbReference type="EC" id="2.3.1.184"/>
    </reaction>
</comment>
<comment type="caution">
    <text evidence="7">The sequence shown here is derived from an EMBL/GenBank/DDBJ whole genome shotgun (WGS) entry which is preliminary data.</text>
</comment>
<proteinExistence type="inferred from homology"/>
<dbReference type="PANTHER" id="PTHR39322">
    <property type="entry name" value="ACYL-HOMOSERINE-LACTONE SYNTHASE"/>
    <property type="match status" value="1"/>
</dbReference>
<dbReference type="GO" id="GO:0061579">
    <property type="term" value="F:N-acyl homoserine lactone synthase activity"/>
    <property type="evidence" value="ECO:0007669"/>
    <property type="project" value="UniProtKB-UniRule"/>
</dbReference>
<evidence type="ECO:0000256" key="4">
    <source>
        <dbReference type="ARBA" id="ARBA00022929"/>
    </source>
</evidence>
<dbReference type="EC" id="2.3.1.184" evidence="6"/>
<evidence type="ECO:0000313" key="7">
    <source>
        <dbReference type="EMBL" id="MDW9252912.1"/>
    </source>
</evidence>